<gene>
    <name evidence="6" type="primary">PaRXLR63</name>
</gene>
<feature type="signal peptide" evidence="5">
    <location>
        <begin position="1"/>
        <end position="22"/>
    </location>
</feature>
<accession>A0A7G4WI52</accession>
<organism evidence="6">
    <name type="scientific">Phytophthora agathidicida</name>
    <dbReference type="NCBI Taxonomy" id="1642459"/>
    <lineage>
        <taxon>Eukaryota</taxon>
        <taxon>Sar</taxon>
        <taxon>Stramenopiles</taxon>
        <taxon>Oomycota</taxon>
        <taxon>Peronosporomycetes</taxon>
        <taxon>Peronosporales</taxon>
        <taxon>Peronosporaceae</taxon>
        <taxon>Phytophthora</taxon>
    </lineage>
</organism>
<dbReference type="AlphaFoldDB" id="A0A7G4WI52"/>
<evidence type="ECO:0000256" key="4">
    <source>
        <dbReference type="ARBA" id="ARBA00022729"/>
    </source>
</evidence>
<evidence type="ECO:0000256" key="3">
    <source>
        <dbReference type="ARBA" id="ARBA00022525"/>
    </source>
</evidence>
<comment type="similarity">
    <text evidence="2 5">Belongs to the RxLR effector family.</text>
</comment>
<dbReference type="InterPro" id="IPR031825">
    <property type="entry name" value="RXLR"/>
</dbReference>
<feature type="chain" id="PRO_5045002520" description="RxLR effector protein" evidence="5">
    <location>
        <begin position="23"/>
        <end position="289"/>
    </location>
</feature>
<keyword evidence="4 5" id="KW-0732">Signal</keyword>
<evidence type="ECO:0000313" key="6">
    <source>
        <dbReference type="EMBL" id="QMU24887.1"/>
    </source>
</evidence>
<dbReference type="EMBL" id="MT503163">
    <property type="protein sequence ID" value="QMU24887.1"/>
    <property type="molecule type" value="Genomic_DNA"/>
</dbReference>
<name>A0A7G4WI52_9STRA</name>
<keyword evidence="3 5" id="KW-0964">Secreted</keyword>
<reference evidence="6" key="1">
    <citation type="journal article" date="2020" name="Mol. Plant">
        <title>Functional analysis of RXLR effectors from the New Zealand kauri dieback pathogen Phytophthora agathidicida.</title>
        <authorList>
            <person name="Guo Y."/>
            <person name="Dupont P.Y."/>
            <person name="Mesarich C.H."/>
            <person name="Yang B."/>
            <person name="McDougal R.L."/>
            <person name="Panda P."/>
            <person name="Dijkwel P."/>
            <person name="Studholme D.J."/>
            <person name="Sambles C."/>
            <person name="Win J."/>
            <person name="Wang Y."/>
            <person name="Williams N.M."/>
            <person name="Bradshaw R.E."/>
        </authorList>
    </citation>
    <scope>NUCLEOTIDE SEQUENCE</scope>
    <source>
        <strain evidence="6">3770</strain>
    </source>
</reference>
<evidence type="ECO:0000256" key="5">
    <source>
        <dbReference type="RuleBase" id="RU367124"/>
    </source>
</evidence>
<comment type="subcellular location">
    <subcellularLocation>
        <location evidence="1 5">Secreted</location>
    </subcellularLocation>
</comment>
<dbReference type="Pfam" id="PF16810">
    <property type="entry name" value="RXLR"/>
    <property type="match status" value="1"/>
</dbReference>
<sequence length="289" mass="33831">MRLNLVVLVLILVTIFAGRNNATVSFTVKLASPEPPLVTESNEADTSRRSLRANRQLFNTQIKDEEERDITVAQILKSSAQAIRMKAKLNVMLARGLSPTRVLEKLNVARVTDKNFNNFARYYAKYLAKYSNKMPDQPKTAEDFIMLPKLKEWLGQRLLPWQVEHNLKELAARDVNRYIQLYIKDADNAIILPRLQKWMSQKRLPSQFEYNLNELGITDTTRYMQWYMRNGGEDVIYAKLKTWIDKKVLPPKIFEKLKNIGVEDIKTYARIYYNMWGQKQQALSRRNIN</sequence>
<protein>
    <recommendedName>
        <fullName evidence="5">RxLR effector protein</fullName>
    </recommendedName>
</protein>
<comment type="function">
    <text evidence="5">Effector that suppresses plant defense responses during pathogen infection.</text>
</comment>
<comment type="domain">
    <text evidence="5">The RxLR-dEER motif acts to carry the protein into the host cell cytoplasm through binding to cell surface phosphatidylinositol-3-phosphate.</text>
</comment>
<evidence type="ECO:0000256" key="2">
    <source>
        <dbReference type="ARBA" id="ARBA00010400"/>
    </source>
</evidence>
<evidence type="ECO:0000256" key="1">
    <source>
        <dbReference type="ARBA" id="ARBA00004613"/>
    </source>
</evidence>
<proteinExistence type="inferred from homology"/>